<dbReference type="Proteomes" id="UP000247591">
    <property type="component" value="Unassembled WGS sequence"/>
</dbReference>
<dbReference type="EMBL" id="QJSP01000004">
    <property type="protein sequence ID" value="PYE18575.1"/>
    <property type="molecule type" value="Genomic_DNA"/>
</dbReference>
<keyword evidence="3" id="KW-1185">Reference proteome</keyword>
<name>A0A318S3W1_WILLI</name>
<feature type="transmembrane region" description="Helical" evidence="1">
    <location>
        <begin position="53"/>
        <end position="74"/>
    </location>
</feature>
<organism evidence="2 3">
    <name type="scientific">Williamsia limnetica</name>
    <dbReference type="NCBI Taxonomy" id="882452"/>
    <lineage>
        <taxon>Bacteria</taxon>
        <taxon>Bacillati</taxon>
        <taxon>Actinomycetota</taxon>
        <taxon>Actinomycetes</taxon>
        <taxon>Mycobacteriales</taxon>
        <taxon>Nocardiaceae</taxon>
        <taxon>Williamsia</taxon>
    </lineage>
</organism>
<accession>A0A318S3W1</accession>
<evidence type="ECO:0000313" key="2">
    <source>
        <dbReference type="EMBL" id="PYE18575.1"/>
    </source>
</evidence>
<comment type="caution">
    <text evidence="2">The sequence shown here is derived from an EMBL/GenBank/DDBJ whole genome shotgun (WGS) entry which is preliminary data.</text>
</comment>
<dbReference type="OrthoDB" id="4578575at2"/>
<reference evidence="2 3" key="1">
    <citation type="submission" date="2018-06" db="EMBL/GenBank/DDBJ databases">
        <title>Genomic Encyclopedia of Type Strains, Phase IV (KMG-IV): sequencing the most valuable type-strain genomes for metagenomic binning, comparative biology and taxonomic classification.</title>
        <authorList>
            <person name="Goeker M."/>
        </authorList>
    </citation>
    <scope>NUCLEOTIDE SEQUENCE [LARGE SCALE GENOMIC DNA]</scope>
    <source>
        <strain evidence="2 3">DSM 45521</strain>
    </source>
</reference>
<keyword evidence="1" id="KW-1133">Transmembrane helix</keyword>
<evidence type="ECO:0000313" key="3">
    <source>
        <dbReference type="Proteomes" id="UP000247591"/>
    </source>
</evidence>
<gene>
    <name evidence="2" type="ORF">DFR67_104154</name>
</gene>
<proteinExistence type="predicted"/>
<dbReference type="AlphaFoldDB" id="A0A318S3W1"/>
<evidence type="ECO:0000256" key="1">
    <source>
        <dbReference type="SAM" id="Phobius"/>
    </source>
</evidence>
<dbReference type="RefSeq" id="WP_110469028.1">
    <property type="nucleotide sequence ID" value="NZ_QJSP01000004.1"/>
</dbReference>
<sequence length="126" mass="12818">MVLGLAAGALSRRLSSVVAFGALLTGAQLAGHQVLSLTADPMTHAHSSTNAMVATHLVAIPVCALLIAASGRLYSVITSVIATLQFLVAGPVTDLTRFFLQAPPQRRPLVGVFAPGGIGVRGPPAI</sequence>
<keyword evidence="1" id="KW-0472">Membrane</keyword>
<keyword evidence="1" id="KW-0812">Transmembrane</keyword>
<protein>
    <submittedName>
        <fullName evidence="2">Uncharacterized protein</fullName>
    </submittedName>
</protein>